<protein>
    <recommendedName>
        <fullName evidence="8">3-oxoacyl-[acyl-carrier-protein] reductase</fullName>
        <ecNumber evidence="8">1.1.1.100</ecNumber>
    </recommendedName>
</protein>
<name>A0A0X3ANU2_9FLAO</name>
<dbReference type="InterPro" id="IPR036291">
    <property type="entry name" value="NAD(P)-bd_dom_sf"/>
</dbReference>
<evidence type="ECO:0000259" key="9">
    <source>
        <dbReference type="SMART" id="SM00822"/>
    </source>
</evidence>
<dbReference type="AlphaFoldDB" id="A0A0X3ANU2"/>
<feature type="binding site" evidence="7">
    <location>
        <position position="90"/>
    </location>
    <ligand>
        <name>NADP(+)</name>
        <dbReference type="ChEBI" id="CHEBI:58349"/>
    </ligand>
</feature>
<dbReference type="GO" id="GO:0004316">
    <property type="term" value="F:3-oxoacyl-[acyl-carrier-protein] reductase (NADPH) activity"/>
    <property type="evidence" value="ECO:0007669"/>
    <property type="project" value="UniProtKB-UniRule"/>
</dbReference>
<dbReference type="InterPro" id="IPR011284">
    <property type="entry name" value="3oxo_ACP_reduc"/>
</dbReference>
<feature type="active site" description="Proton acceptor" evidence="6">
    <location>
        <position position="155"/>
    </location>
</feature>
<sequence>MKLLEGKTAIITGATRGIGKGIAQVFARHGANIAFTYASSTAKAEELVKELSPLVKIKSYQSDSSDYEEAQKLIDEVLKEFGPIDIVVNNAGITKDNLLLRMSKEDWDEVLRVNLDSVFNLTKAATKPMMKQKSGSIINMSSVVGVKGNAGQGNYAASKAGIIGFSKSVALELGSRNIRCNVVAPGFIETEMTQALDDKTVQGWRDNIPLKRGGTPEDIANACLYLASDLSSYVTGHVLNVNGGMLTY</sequence>
<organism evidence="10 11">
    <name type="scientific">Apibacter mensalis</name>
    <dbReference type="NCBI Taxonomy" id="1586267"/>
    <lineage>
        <taxon>Bacteria</taxon>
        <taxon>Pseudomonadati</taxon>
        <taxon>Bacteroidota</taxon>
        <taxon>Flavobacteriia</taxon>
        <taxon>Flavobacteriales</taxon>
        <taxon>Weeksellaceae</taxon>
        <taxon>Apibacter</taxon>
    </lineage>
</organism>
<keyword evidence="8" id="KW-0276">Fatty acid metabolism</keyword>
<dbReference type="EC" id="1.1.1.100" evidence="8"/>
<evidence type="ECO:0000256" key="5">
    <source>
        <dbReference type="ARBA" id="ARBA00048508"/>
    </source>
</evidence>
<dbReference type="Pfam" id="PF13561">
    <property type="entry name" value="adh_short_C2"/>
    <property type="match status" value="1"/>
</dbReference>
<feature type="binding site" evidence="7">
    <location>
        <begin position="13"/>
        <end position="16"/>
    </location>
    <ligand>
        <name>NADP(+)</name>
        <dbReference type="ChEBI" id="CHEBI:58349"/>
    </ligand>
</feature>
<reference evidence="10 11" key="1">
    <citation type="submission" date="2016-01" db="EMBL/GenBank/DDBJ databases">
        <authorList>
            <person name="McClelland M."/>
            <person name="Jain A."/>
            <person name="Saraogi P."/>
            <person name="Mendelson R."/>
            <person name="Westerman R."/>
            <person name="SanMiguel P."/>
            <person name="Csonka L."/>
        </authorList>
    </citation>
    <scope>NUCLEOTIDE SEQUENCE [LARGE SCALE GENOMIC DNA]</scope>
    <source>
        <strain evidence="10 11">R-53146</strain>
    </source>
</reference>
<dbReference type="GO" id="GO:0051287">
    <property type="term" value="F:NAD binding"/>
    <property type="evidence" value="ECO:0007669"/>
    <property type="project" value="UniProtKB-UniRule"/>
</dbReference>
<comment type="catalytic activity">
    <reaction evidence="5 8">
        <text>a (3R)-hydroxyacyl-[ACP] + NADP(+) = a 3-oxoacyl-[ACP] + NADPH + H(+)</text>
        <dbReference type="Rhea" id="RHEA:17397"/>
        <dbReference type="Rhea" id="RHEA-COMP:9916"/>
        <dbReference type="Rhea" id="RHEA-COMP:9945"/>
        <dbReference type="ChEBI" id="CHEBI:15378"/>
        <dbReference type="ChEBI" id="CHEBI:57783"/>
        <dbReference type="ChEBI" id="CHEBI:58349"/>
        <dbReference type="ChEBI" id="CHEBI:78776"/>
        <dbReference type="ChEBI" id="CHEBI:78827"/>
        <dbReference type="EC" id="1.1.1.100"/>
    </reaction>
</comment>
<dbReference type="InterPro" id="IPR002347">
    <property type="entry name" value="SDR_fam"/>
</dbReference>
<feature type="domain" description="Ketoreductase" evidence="9">
    <location>
        <begin position="7"/>
        <end position="191"/>
    </location>
</feature>
<dbReference type="OrthoDB" id="9803333at2"/>
<dbReference type="FunFam" id="3.40.50.720:FF:000115">
    <property type="entry name" value="3-oxoacyl-[acyl-carrier-protein] reductase FabG"/>
    <property type="match status" value="1"/>
</dbReference>
<dbReference type="SUPFAM" id="SSF51735">
    <property type="entry name" value="NAD(P)-binding Rossmann-fold domains"/>
    <property type="match status" value="1"/>
</dbReference>
<dbReference type="STRING" id="1586267.GCA_001418685_00860"/>
<gene>
    <name evidence="10" type="ORF">Ga0061079_104141</name>
</gene>
<dbReference type="Gene3D" id="3.40.50.720">
    <property type="entry name" value="NAD(P)-binding Rossmann-like Domain"/>
    <property type="match status" value="1"/>
</dbReference>
<evidence type="ECO:0000256" key="2">
    <source>
        <dbReference type="ARBA" id="ARBA00006484"/>
    </source>
</evidence>
<dbReference type="InterPro" id="IPR020904">
    <property type="entry name" value="Sc_DH/Rdtase_CS"/>
</dbReference>
<feature type="binding site" evidence="7">
    <location>
        <begin position="155"/>
        <end position="159"/>
    </location>
    <ligand>
        <name>NADP(+)</name>
        <dbReference type="ChEBI" id="CHEBI:58349"/>
    </ligand>
</feature>
<evidence type="ECO:0000256" key="7">
    <source>
        <dbReference type="PIRSR" id="PIRSR611284-2"/>
    </source>
</evidence>
<evidence type="ECO:0000256" key="3">
    <source>
        <dbReference type="ARBA" id="ARBA00022857"/>
    </source>
</evidence>
<dbReference type="InterPro" id="IPR057326">
    <property type="entry name" value="KR_dom"/>
</dbReference>
<dbReference type="EMBL" id="FCOR01000004">
    <property type="protein sequence ID" value="CVK16022.1"/>
    <property type="molecule type" value="Genomic_DNA"/>
</dbReference>
<keyword evidence="11" id="KW-1185">Reference proteome</keyword>
<comment type="function">
    <text evidence="1 8">Catalyzes the NADPH-dependent reduction of beta-ketoacyl-ACP substrates to beta-hydroxyacyl-ACP products, the first reductive step in the elongation cycle of fatty acid biosynthesis.</text>
</comment>
<keyword evidence="8" id="KW-0443">Lipid metabolism</keyword>
<evidence type="ECO:0000256" key="8">
    <source>
        <dbReference type="RuleBase" id="RU366074"/>
    </source>
</evidence>
<dbReference type="NCBIfam" id="TIGR01830">
    <property type="entry name" value="3oxo_ACP_reduc"/>
    <property type="match status" value="1"/>
</dbReference>
<comment type="pathway">
    <text evidence="8">Lipid metabolism; fatty acid biosynthesis.</text>
</comment>
<accession>A0A0X3ANU2</accession>
<dbReference type="PRINTS" id="PR00080">
    <property type="entry name" value="SDRFAMILY"/>
</dbReference>
<dbReference type="PANTHER" id="PTHR42760">
    <property type="entry name" value="SHORT-CHAIN DEHYDROGENASES/REDUCTASES FAMILY MEMBER"/>
    <property type="match status" value="1"/>
</dbReference>
<dbReference type="SMART" id="SM00822">
    <property type="entry name" value="PKS_KR"/>
    <property type="match status" value="1"/>
</dbReference>
<keyword evidence="8" id="KW-0444">Lipid biosynthesis</keyword>
<dbReference type="Proteomes" id="UP000182761">
    <property type="component" value="Unassembled WGS sequence"/>
</dbReference>
<keyword evidence="3 7" id="KW-0521">NADP</keyword>
<dbReference type="RefSeq" id="WP_055425230.1">
    <property type="nucleotide sequence ID" value="NZ_FCOR01000004.1"/>
</dbReference>
<comment type="similarity">
    <text evidence="2 8">Belongs to the short-chain dehydrogenases/reductases (SDR) family.</text>
</comment>
<dbReference type="CDD" id="cd05333">
    <property type="entry name" value="BKR_SDR_c"/>
    <property type="match status" value="1"/>
</dbReference>
<dbReference type="PROSITE" id="PS00061">
    <property type="entry name" value="ADH_SHORT"/>
    <property type="match status" value="1"/>
</dbReference>
<keyword evidence="8" id="KW-0275">Fatty acid biosynthesis</keyword>
<proteinExistence type="inferred from homology"/>
<evidence type="ECO:0000256" key="1">
    <source>
        <dbReference type="ARBA" id="ARBA00002607"/>
    </source>
</evidence>
<evidence type="ECO:0000256" key="4">
    <source>
        <dbReference type="ARBA" id="ARBA00023002"/>
    </source>
</evidence>
<keyword evidence="4 8" id="KW-0560">Oxidoreductase</keyword>
<dbReference type="PRINTS" id="PR00081">
    <property type="entry name" value="GDHRDH"/>
</dbReference>
<dbReference type="NCBIfam" id="NF005559">
    <property type="entry name" value="PRK07231.1"/>
    <property type="match status" value="1"/>
</dbReference>
<dbReference type="PANTHER" id="PTHR42760:SF40">
    <property type="entry name" value="3-OXOACYL-[ACYL-CARRIER-PROTEIN] REDUCTASE, CHLOROPLASTIC"/>
    <property type="match status" value="1"/>
</dbReference>
<evidence type="ECO:0000313" key="11">
    <source>
        <dbReference type="Proteomes" id="UP000182761"/>
    </source>
</evidence>
<dbReference type="GO" id="GO:0030497">
    <property type="term" value="P:fatty acid elongation"/>
    <property type="evidence" value="ECO:0007669"/>
    <property type="project" value="TreeGrafter"/>
</dbReference>
<evidence type="ECO:0000256" key="6">
    <source>
        <dbReference type="PIRSR" id="PIRSR611284-1"/>
    </source>
</evidence>
<dbReference type="UniPathway" id="UPA00094"/>
<comment type="subunit">
    <text evidence="8">Homotetramer.</text>
</comment>
<dbReference type="NCBIfam" id="NF009466">
    <property type="entry name" value="PRK12826.1-2"/>
    <property type="match status" value="1"/>
</dbReference>
<feature type="binding site" evidence="7">
    <location>
        <position position="188"/>
    </location>
    <ligand>
        <name>NADP(+)</name>
        <dbReference type="ChEBI" id="CHEBI:58349"/>
    </ligand>
</feature>
<evidence type="ECO:0000313" key="10">
    <source>
        <dbReference type="EMBL" id="CVK16022.1"/>
    </source>
</evidence>